<organism evidence="1 2">
    <name type="scientific">Xenoophorus captivus</name>
    <dbReference type="NCBI Taxonomy" id="1517983"/>
    <lineage>
        <taxon>Eukaryota</taxon>
        <taxon>Metazoa</taxon>
        <taxon>Chordata</taxon>
        <taxon>Craniata</taxon>
        <taxon>Vertebrata</taxon>
        <taxon>Euteleostomi</taxon>
        <taxon>Actinopterygii</taxon>
        <taxon>Neopterygii</taxon>
        <taxon>Teleostei</taxon>
        <taxon>Neoteleostei</taxon>
        <taxon>Acanthomorphata</taxon>
        <taxon>Ovalentaria</taxon>
        <taxon>Atherinomorphae</taxon>
        <taxon>Cyprinodontiformes</taxon>
        <taxon>Goodeidae</taxon>
        <taxon>Xenoophorus</taxon>
    </lineage>
</organism>
<reference evidence="1 2" key="1">
    <citation type="submission" date="2021-06" db="EMBL/GenBank/DDBJ databases">
        <authorList>
            <person name="Palmer J.M."/>
        </authorList>
    </citation>
    <scope>NUCLEOTIDE SEQUENCE [LARGE SCALE GENOMIC DNA]</scope>
    <source>
        <strain evidence="1 2">XC_2019</strain>
        <tissue evidence="1">Muscle</tissue>
    </source>
</reference>
<gene>
    <name evidence="1" type="ORF">XENOCAPTIV_030746</name>
</gene>
<evidence type="ECO:0000313" key="1">
    <source>
        <dbReference type="EMBL" id="MEQ2215327.1"/>
    </source>
</evidence>
<keyword evidence="2" id="KW-1185">Reference proteome</keyword>
<dbReference type="EMBL" id="JAHRIN010068188">
    <property type="protein sequence ID" value="MEQ2215327.1"/>
    <property type="molecule type" value="Genomic_DNA"/>
</dbReference>
<protein>
    <submittedName>
        <fullName evidence="1">Uncharacterized protein</fullName>
    </submittedName>
</protein>
<sequence length="202" mass="22773">MSNPFSELYKDDGLYSDIPMSDHPYLRSCFYRRVVSMYLCARPCSCRHPIFLRSISSGAFSFQRGPGNFALSILSFKDCHLAISRFEFELRATLMCLSDISSHVSVLCVYEGALLANESLLEHVLCLTRDEFHSNSGSYPSVLVGSNRGDAKALASLLRELLALFHVETLRDCEFLHKPGKEPLHMLFLYLTQLLALYVSAC</sequence>
<accession>A0ABV0S424</accession>
<evidence type="ECO:0000313" key="2">
    <source>
        <dbReference type="Proteomes" id="UP001434883"/>
    </source>
</evidence>
<dbReference type="Proteomes" id="UP001434883">
    <property type="component" value="Unassembled WGS sequence"/>
</dbReference>
<name>A0ABV0S424_9TELE</name>
<comment type="caution">
    <text evidence="1">The sequence shown here is derived from an EMBL/GenBank/DDBJ whole genome shotgun (WGS) entry which is preliminary data.</text>
</comment>
<proteinExistence type="predicted"/>